<keyword evidence="3" id="KW-1185">Reference proteome</keyword>
<protein>
    <submittedName>
        <fullName evidence="2">Bacterial type II secretion system protein F domain protein</fullName>
    </submittedName>
</protein>
<evidence type="ECO:0000256" key="1">
    <source>
        <dbReference type="SAM" id="Phobius"/>
    </source>
</evidence>
<reference evidence="2 3" key="1">
    <citation type="submission" date="2016-01" db="EMBL/GenBank/DDBJ databases">
        <title>Draft genome sequences of Microbacterium laevaniformans LCDC 91-0039 and the type strain of Microbacterium hominis LCDC 84-209.</title>
        <authorList>
            <person name="Bernier A.-M."/>
            <person name="Bernard K."/>
        </authorList>
    </citation>
    <scope>NUCLEOTIDE SEQUENCE [LARGE SCALE GENOMIC DNA]</scope>
    <source>
        <strain evidence="2 3">LCDC 91-0039</strain>
    </source>
</reference>
<dbReference type="PANTHER" id="PTHR35007:SF4">
    <property type="entry name" value="CONSERVED TRANSMEMBRANE PROTEIN-RELATED"/>
    <property type="match status" value="1"/>
</dbReference>
<dbReference type="EMBL" id="LRAD01000024">
    <property type="protein sequence ID" value="KXZ61014.1"/>
    <property type="molecule type" value="Genomic_DNA"/>
</dbReference>
<dbReference type="PANTHER" id="PTHR35007">
    <property type="entry name" value="INTEGRAL MEMBRANE PROTEIN-RELATED"/>
    <property type="match status" value="1"/>
</dbReference>
<proteinExistence type="predicted"/>
<feature type="transmembrane region" description="Helical" evidence="1">
    <location>
        <begin position="274"/>
        <end position="296"/>
    </location>
</feature>
<sequence length="315" mass="32103">MSVLTVGPADAAETLQRLAVLLEAGVAPARAWALLAQDGDVTAQRMLGDVSPGGEGAGGALLRPDEHPMLDPAESMRRLGGCWADVAVAWRVAQTVGAPLAPSLRQFAGALRSAAEVRDDVAVALADPRATARLVAWLPAVAIVLGLALGFDVAAVLVHPVGIGCAVAGAALMLAARLWTARLVARAEPDPRLAGLQSEIVAIALSGGVSLERALTVTSAAGAGEIETEVRAVLRLSQRAGARAVELLRADAAEQRRSARTQGRLRAARLSSRLLLPMGVCTLPAFLLLGVAPLLISVLGGSTPLLLTSAGLAAA</sequence>
<accession>A0A150HGG7</accession>
<keyword evidence="1" id="KW-0472">Membrane</keyword>
<gene>
    <name evidence="2" type="ORF">Mlaev_00879</name>
</gene>
<feature type="transmembrane region" description="Helical" evidence="1">
    <location>
        <begin position="134"/>
        <end position="151"/>
    </location>
</feature>
<dbReference type="AlphaFoldDB" id="A0A150HGG7"/>
<organism evidence="2 3">
    <name type="scientific">Microbacterium laevaniformans</name>
    <dbReference type="NCBI Taxonomy" id="36807"/>
    <lineage>
        <taxon>Bacteria</taxon>
        <taxon>Bacillati</taxon>
        <taxon>Actinomycetota</taxon>
        <taxon>Actinomycetes</taxon>
        <taxon>Micrococcales</taxon>
        <taxon>Microbacteriaceae</taxon>
        <taxon>Microbacterium</taxon>
    </lineage>
</organism>
<name>A0A150HGG7_9MICO</name>
<keyword evidence="1" id="KW-0812">Transmembrane</keyword>
<evidence type="ECO:0000313" key="3">
    <source>
        <dbReference type="Proteomes" id="UP000075357"/>
    </source>
</evidence>
<feature type="transmembrane region" description="Helical" evidence="1">
    <location>
        <begin position="157"/>
        <end position="176"/>
    </location>
</feature>
<dbReference type="STRING" id="36807.Mlaev_00879"/>
<evidence type="ECO:0000313" key="2">
    <source>
        <dbReference type="EMBL" id="KXZ61014.1"/>
    </source>
</evidence>
<comment type="caution">
    <text evidence="2">The sequence shown here is derived from an EMBL/GenBank/DDBJ whole genome shotgun (WGS) entry which is preliminary data.</text>
</comment>
<dbReference type="RefSeq" id="WP_005051216.1">
    <property type="nucleotide sequence ID" value="NZ_LRAD01000024.1"/>
</dbReference>
<dbReference type="Proteomes" id="UP000075357">
    <property type="component" value="Unassembled WGS sequence"/>
</dbReference>
<keyword evidence="1" id="KW-1133">Transmembrane helix</keyword>
<dbReference type="PATRIC" id="fig|36807.3.peg.904"/>